<organism evidence="3 4">
    <name type="scientific">Crucibulum laeve</name>
    <dbReference type="NCBI Taxonomy" id="68775"/>
    <lineage>
        <taxon>Eukaryota</taxon>
        <taxon>Fungi</taxon>
        <taxon>Dikarya</taxon>
        <taxon>Basidiomycota</taxon>
        <taxon>Agaricomycotina</taxon>
        <taxon>Agaricomycetes</taxon>
        <taxon>Agaricomycetidae</taxon>
        <taxon>Agaricales</taxon>
        <taxon>Agaricineae</taxon>
        <taxon>Nidulariaceae</taxon>
        <taxon>Crucibulum</taxon>
    </lineage>
</organism>
<feature type="compositionally biased region" description="Pro residues" evidence="1">
    <location>
        <begin position="26"/>
        <end position="42"/>
    </location>
</feature>
<evidence type="ECO:0000259" key="2">
    <source>
        <dbReference type="Pfam" id="PF20415"/>
    </source>
</evidence>
<gene>
    <name evidence="3" type="ORF">BDQ12DRAFT_72470</name>
</gene>
<accession>A0A5C3M1B8</accession>
<dbReference type="OrthoDB" id="3067679at2759"/>
<dbReference type="AlphaFoldDB" id="A0A5C3M1B8"/>
<dbReference type="EMBL" id="ML213600">
    <property type="protein sequence ID" value="TFK39184.1"/>
    <property type="molecule type" value="Genomic_DNA"/>
</dbReference>
<feature type="domain" description="DUF6699" evidence="2">
    <location>
        <begin position="118"/>
        <end position="247"/>
    </location>
</feature>
<keyword evidence="4" id="KW-1185">Reference proteome</keyword>
<feature type="non-terminal residue" evidence="3">
    <location>
        <position position="248"/>
    </location>
</feature>
<proteinExistence type="predicted"/>
<reference evidence="3 4" key="1">
    <citation type="journal article" date="2019" name="Nat. Ecol. Evol.">
        <title>Megaphylogeny resolves global patterns of mushroom evolution.</title>
        <authorList>
            <person name="Varga T."/>
            <person name="Krizsan K."/>
            <person name="Foldi C."/>
            <person name="Dima B."/>
            <person name="Sanchez-Garcia M."/>
            <person name="Sanchez-Ramirez S."/>
            <person name="Szollosi G.J."/>
            <person name="Szarkandi J.G."/>
            <person name="Papp V."/>
            <person name="Albert L."/>
            <person name="Andreopoulos W."/>
            <person name="Angelini C."/>
            <person name="Antonin V."/>
            <person name="Barry K.W."/>
            <person name="Bougher N.L."/>
            <person name="Buchanan P."/>
            <person name="Buyck B."/>
            <person name="Bense V."/>
            <person name="Catcheside P."/>
            <person name="Chovatia M."/>
            <person name="Cooper J."/>
            <person name="Damon W."/>
            <person name="Desjardin D."/>
            <person name="Finy P."/>
            <person name="Geml J."/>
            <person name="Haridas S."/>
            <person name="Hughes K."/>
            <person name="Justo A."/>
            <person name="Karasinski D."/>
            <person name="Kautmanova I."/>
            <person name="Kiss B."/>
            <person name="Kocsube S."/>
            <person name="Kotiranta H."/>
            <person name="LaButti K.M."/>
            <person name="Lechner B.E."/>
            <person name="Liimatainen K."/>
            <person name="Lipzen A."/>
            <person name="Lukacs Z."/>
            <person name="Mihaltcheva S."/>
            <person name="Morgado L.N."/>
            <person name="Niskanen T."/>
            <person name="Noordeloos M.E."/>
            <person name="Ohm R.A."/>
            <person name="Ortiz-Santana B."/>
            <person name="Ovrebo C."/>
            <person name="Racz N."/>
            <person name="Riley R."/>
            <person name="Savchenko A."/>
            <person name="Shiryaev A."/>
            <person name="Soop K."/>
            <person name="Spirin V."/>
            <person name="Szebenyi C."/>
            <person name="Tomsovsky M."/>
            <person name="Tulloss R.E."/>
            <person name="Uehling J."/>
            <person name="Grigoriev I.V."/>
            <person name="Vagvolgyi C."/>
            <person name="Papp T."/>
            <person name="Martin F.M."/>
            <person name="Miettinen O."/>
            <person name="Hibbett D.S."/>
            <person name="Nagy L.G."/>
        </authorList>
    </citation>
    <scope>NUCLEOTIDE SEQUENCE [LARGE SCALE GENOMIC DNA]</scope>
    <source>
        <strain evidence="3 4">CBS 166.37</strain>
    </source>
</reference>
<dbReference type="Pfam" id="PF20415">
    <property type="entry name" value="DUF6699"/>
    <property type="match status" value="1"/>
</dbReference>
<protein>
    <recommendedName>
        <fullName evidence="2">DUF6699 domain-containing protein</fullName>
    </recommendedName>
</protein>
<evidence type="ECO:0000313" key="4">
    <source>
        <dbReference type="Proteomes" id="UP000308652"/>
    </source>
</evidence>
<evidence type="ECO:0000313" key="3">
    <source>
        <dbReference type="EMBL" id="TFK39184.1"/>
    </source>
</evidence>
<sequence length="248" mass="27496">MRLRSIATTYVSSPATGVLHLRGSPRTPPQAAPRQHSPPTPPHRSSTTHVGVSLGDTFAMPSHYTPAQSPYQSLPDGAQSSPPPLIHHLSPYGCISLPRMVEGPIELNTTLSSAFAMLGYDITMPPSTAECRDPIRAHGPWLYEPATYPHMRSLTIRSEILAKPIVVHASSLNYNAVTVWDVLVAIYHALRGEAFERYHHSHENQIRSDRHTHDNRQQDPHAEITDEHIRVMVDAFVGSSRHWVGLSP</sequence>
<name>A0A5C3M1B8_9AGAR</name>
<dbReference type="Proteomes" id="UP000308652">
    <property type="component" value="Unassembled WGS sequence"/>
</dbReference>
<feature type="region of interest" description="Disordered" evidence="1">
    <location>
        <begin position="202"/>
        <end position="224"/>
    </location>
</feature>
<feature type="region of interest" description="Disordered" evidence="1">
    <location>
        <begin position="16"/>
        <end position="80"/>
    </location>
</feature>
<dbReference type="InterPro" id="IPR046522">
    <property type="entry name" value="DUF6699"/>
</dbReference>
<evidence type="ECO:0000256" key="1">
    <source>
        <dbReference type="SAM" id="MobiDB-lite"/>
    </source>
</evidence>